<dbReference type="EMBL" id="JACEIK010001584">
    <property type="protein sequence ID" value="MCD7470569.1"/>
    <property type="molecule type" value="Genomic_DNA"/>
</dbReference>
<gene>
    <name evidence="1" type="ORF">HAX54_010538</name>
</gene>
<proteinExistence type="predicted"/>
<evidence type="ECO:0000313" key="1">
    <source>
        <dbReference type="EMBL" id="MCD7470569.1"/>
    </source>
</evidence>
<dbReference type="Proteomes" id="UP000823775">
    <property type="component" value="Unassembled WGS sequence"/>
</dbReference>
<comment type="caution">
    <text evidence="1">The sequence shown here is derived from an EMBL/GenBank/DDBJ whole genome shotgun (WGS) entry which is preliminary data.</text>
</comment>
<reference evidence="1 2" key="1">
    <citation type="journal article" date="2021" name="BMC Genomics">
        <title>Datura genome reveals duplications of psychoactive alkaloid biosynthetic genes and high mutation rate following tissue culture.</title>
        <authorList>
            <person name="Rajewski A."/>
            <person name="Carter-House D."/>
            <person name="Stajich J."/>
            <person name="Litt A."/>
        </authorList>
    </citation>
    <scope>NUCLEOTIDE SEQUENCE [LARGE SCALE GENOMIC DNA]</scope>
    <source>
        <strain evidence="1">AR-01</strain>
    </source>
</reference>
<evidence type="ECO:0000313" key="2">
    <source>
        <dbReference type="Proteomes" id="UP000823775"/>
    </source>
</evidence>
<keyword evidence="2" id="KW-1185">Reference proteome</keyword>
<name>A0ABS8TI73_DATST</name>
<organism evidence="1 2">
    <name type="scientific">Datura stramonium</name>
    <name type="common">Jimsonweed</name>
    <name type="synonym">Common thornapple</name>
    <dbReference type="NCBI Taxonomy" id="4076"/>
    <lineage>
        <taxon>Eukaryota</taxon>
        <taxon>Viridiplantae</taxon>
        <taxon>Streptophyta</taxon>
        <taxon>Embryophyta</taxon>
        <taxon>Tracheophyta</taxon>
        <taxon>Spermatophyta</taxon>
        <taxon>Magnoliopsida</taxon>
        <taxon>eudicotyledons</taxon>
        <taxon>Gunneridae</taxon>
        <taxon>Pentapetalae</taxon>
        <taxon>asterids</taxon>
        <taxon>lamiids</taxon>
        <taxon>Solanales</taxon>
        <taxon>Solanaceae</taxon>
        <taxon>Solanoideae</taxon>
        <taxon>Datureae</taxon>
        <taxon>Datura</taxon>
    </lineage>
</organism>
<protein>
    <submittedName>
        <fullName evidence="1">Uncharacterized protein</fullName>
    </submittedName>
</protein>
<accession>A0ABS8TI73</accession>
<sequence>MSRNSTTPDFSKLTFLHIRKSSDTTYKMRTTIKNSLEEFICHTVPNELKVGAKQADSAPLRMGAFELLQPGLHIPYHSNFAATSDWHK</sequence>